<sequence>MNVGDLLRPLRLDATPPEGRLVTRGLTSLLGLVAQGLIRLGITVAVGRLAGAADLGVVAAGMATAQFLILLWPTTCGQAASRFLARSRGAQDRAALLAVADHLRRRLLLAAALLALASVPISLARGLDPFGAACVAVFLWGVAGQQFTRGVHYGSGAIARVVVLDVAFSLLGLLALVVVLEAGVRGPALLLPPALAYVALSVACWPWSPRRRADRALRRELDSFVFFGSLGTLASAGLVQLSVLVADRLGAVAVGHYAAAVNLAMPLTLISGALSLVLYPTMSLAVGRGDTQAVRRQLDVGVRGLLLTIVPVLTLAAVVAPEIVALAYGPGFDDSAQVLPILLAAILFAMLAVPCVNALTSRDSRGIVEMAVASLAGLVLAGLVWVGSGAAGGIVAVATGYAAGAGLIGCYAIGRAWWVWRIRWTALALAAALGTAVAVALVVLLAPAPLALRLGACALFTLAWAVLRRHDVRLVAHRLRAGSRG</sequence>
<feature type="transmembrane region" description="Helical" evidence="6">
    <location>
        <begin position="257"/>
        <end position="279"/>
    </location>
</feature>
<dbReference type="GO" id="GO:0005886">
    <property type="term" value="C:plasma membrane"/>
    <property type="evidence" value="ECO:0007669"/>
    <property type="project" value="UniProtKB-SubCell"/>
</dbReference>
<evidence type="ECO:0000256" key="6">
    <source>
        <dbReference type="SAM" id="Phobius"/>
    </source>
</evidence>
<evidence type="ECO:0000313" key="8">
    <source>
        <dbReference type="Proteomes" id="UP000008366"/>
    </source>
</evidence>
<evidence type="ECO:0000256" key="5">
    <source>
        <dbReference type="ARBA" id="ARBA00023136"/>
    </source>
</evidence>
<dbReference type="Proteomes" id="UP000008366">
    <property type="component" value="Unassembled WGS sequence"/>
</dbReference>
<evidence type="ECO:0000256" key="4">
    <source>
        <dbReference type="ARBA" id="ARBA00022989"/>
    </source>
</evidence>
<dbReference type="PANTHER" id="PTHR30250">
    <property type="entry name" value="PST FAMILY PREDICTED COLANIC ACID TRANSPORTER"/>
    <property type="match status" value="1"/>
</dbReference>
<evidence type="ECO:0000313" key="7">
    <source>
        <dbReference type="EMBL" id="GAB97091.1"/>
    </source>
</evidence>
<keyword evidence="2" id="KW-1003">Cell membrane</keyword>
<reference evidence="7 8" key="1">
    <citation type="submission" date="2012-08" db="EMBL/GenBank/DDBJ databases">
        <title>Whole genome shotgun sequence of Kineosphaera limosa NBRC 100340.</title>
        <authorList>
            <person name="Yoshida I."/>
            <person name="Isaki S."/>
            <person name="Hosoyama A."/>
            <person name="Tsuchikane K."/>
            <person name="Katsumata H."/>
            <person name="Ando Y."/>
            <person name="Ohji S."/>
            <person name="Hamada M."/>
            <person name="Tamura T."/>
            <person name="Yamazoe A."/>
            <person name="Yamazaki S."/>
            <person name="Fujita N."/>
        </authorList>
    </citation>
    <scope>NUCLEOTIDE SEQUENCE [LARGE SCALE GENOMIC DNA]</scope>
    <source>
        <strain evidence="7 8">NBRC 100340</strain>
    </source>
</reference>
<dbReference type="OrthoDB" id="3826649at2"/>
<dbReference type="InterPro" id="IPR050833">
    <property type="entry name" value="Poly_Biosynth_Transport"/>
</dbReference>
<keyword evidence="4 6" id="KW-1133">Transmembrane helix</keyword>
<dbReference type="AlphaFoldDB" id="K6WTB2"/>
<feature type="transmembrane region" description="Helical" evidence="6">
    <location>
        <begin position="426"/>
        <end position="444"/>
    </location>
</feature>
<keyword evidence="8" id="KW-1185">Reference proteome</keyword>
<dbReference type="STRING" id="1184609.KILIM_056_00150"/>
<dbReference type="Pfam" id="PF13440">
    <property type="entry name" value="Polysacc_synt_3"/>
    <property type="match status" value="1"/>
</dbReference>
<evidence type="ECO:0008006" key="9">
    <source>
        <dbReference type="Google" id="ProtNLM"/>
    </source>
</evidence>
<keyword evidence="5 6" id="KW-0472">Membrane</keyword>
<feature type="transmembrane region" description="Helical" evidence="6">
    <location>
        <begin position="300"/>
        <end position="319"/>
    </location>
</feature>
<evidence type="ECO:0000256" key="1">
    <source>
        <dbReference type="ARBA" id="ARBA00004651"/>
    </source>
</evidence>
<protein>
    <recommendedName>
        <fullName evidence="9">Polysaccharide biosynthesis protein C-terminal domain-containing protein</fullName>
    </recommendedName>
</protein>
<evidence type="ECO:0000256" key="3">
    <source>
        <dbReference type="ARBA" id="ARBA00022692"/>
    </source>
</evidence>
<dbReference type="RefSeq" id="WP_006593623.1">
    <property type="nucleotide sequence ID" value="NZ_BAHD01000056.1"/>
</dbReference>
<feature type="transmembrane region" description="Helical" evidence="6">
    <location>
        <begin position="21"/>
        <end position="46"/>
    </location>
</feature>
<feature type="transmembrane region" description="Helical" evidence="6">
    <location>
        <begin position="450"/>
        <end position="467"/>
    </location>
</feature>
<name>K6WTB2_9MICO</name>
<feature type="transmembrane region" description="Helical" evidence="6">
    <location>
        <begin position="107"/>
        <end position="124"/>
    </location>
</feature>
<gene>
    <name evidence="7" type="ORF">KILIM_056_00150</name>
</gene>
<dbReference type="EMBL" id="BAHD01000056">
    <property type="protein sequence ID" value="GAB97091.1"/>
    <property type="molecule type" value="Genomic_DNA"/>
</dbReference>
<proteinExistence type="predicted"/>
<dbReference type="eggNOG" id="COG2244">
    <property type="taxonomic scope" value="Bacteria"/>
</dbReference>
<comment type="caution">
    <text evidence="7">The sequence shown here is derived from an EMBL/GenBank/DDBJ whole genome shotgun (WGS) entry which is preliminary data.</text>
</comment>
<accession>K6WTB2</accession>
<organism evidence="7 8">
    <name type="scientific">Kineosphaera limosa NBRC 100340</name>
    <dbReference type="NCBI Taxonomy" id="1184609"/>
    <lineage>
        <taxon>Bacteria</taxon>
        <taxon>Bacillati</taxon>
        <taxon>Actinomycetota</taxon>
        <taxon>Actinomycetes</taxon>
        <taxon>Micrococcales</taxon>
        <taxon>Dermatophilaceae</taxon>
        <taxon>Kineosphaera</taxon>
    </lineage>
</organism>
<dbReference type="PANTHER" id="PTHR30250:SF26">
    <property type="entry name" value="PSMA PROTEIN"/>
    <property type="match status" value="1"/>
</dbReference>
<evidence type="ECO:0000256" key="2">
    <source>
        <dbReference type="ARBA" id="ARBA00022475"/>
    </source>
</evidence>
<feature type="transmembrane region" description="Helical" evidence="6">
    <location>
        <begin position="225"/>
        <end position="245"/>
    </location>
</feature>
<keyword evidence="3 6" id="KW-0812">Transmembrane</keyword>
<feature type="transmembrane region" description="Helical" evidence="6">
    <location>
        <begin position="186"/>
        <end position="205"/>
    </location>
</feature>
<feature type="transmembrane region" description="Helical" evidence="6">
    <location>
        <begin position="339"/>
        <end position="360"/>
    </location>
</feature>
<feature type="transmembrane region" description="Helical" evidence="6">
    <location>
        <begin position="130"/>
        <end position="147"/>
    </location>
</feature>
<feature type="transmembrane region" description="Helical" evidence="6">
    <location>
        <begin position="159"/>
        <end position="180"/>
    </location>
</feature>
<comment type="subcellular location">
    <subcellularLocation>
        <location evidence="1">Cell membrane</location>
        <topology evidence="1">Multi-pass membrane protein</topology>
    </subcellularLocation>
</comment>
<feature type="transmembrane region" description="Helical" evidence="6">
    <location>
        <begin position="393"/>
        <end position="414"/>
    </location>
</feature>
<feature type="transmembrane region" description="Helical" evidence="6">
    <location>
        <begin position="367"/>
        <end position="387"/>
    </location>
</feature>